<evidence type="ECO:0000313" key="1">
    <source>
        <dbReference type="EMBL" id="KAG5186424.1"/>
    </source>
</evidence>
<sequence length="223" mass="24902">MQALLKANAEWWRSGGTTTDDLHSETLEDIECTNPWDMDVLCEINQYVITHGGQASDTHKTRASSVKAIVTGVTSGPCQCTVHQRFTGHSALAKVRDNMLCSVTQREYLTFLIAPKLMDTTMTCLSSLNELATAWSEKTGFTGTARYMREFYAPDKHVPLTTFKFKRPHKRFTTTTHLHIDNGNVAYSMARNNGLDVETIAVMTVIGCDLKLILEALQHNSTK</sequence>
<gene>
    <name evidence="1" type="ORF">JKP88DRAFT_241032</name>
</gene>
<accession>A0A835ZA86</accession>
<dbReference type="AlphaFoldDB" id="A0A835ZA86"/>
<reference evidence="1" key="1">
    <citation type="submission" date="2021-02" db="EMBL/GenBank/DDBJ databases">
        <title>First Annotated Genome of the Yellow-green Alga Tribonema minus.</title>
        <authorList>
            <person name="Mahan K.M."/>
        </authorList>
    </citation>
    <scope>NUCLEOTIDE SEQUENCE</scope>
    <source>
        <strain evidence="1">UTEX B ZZ1240</strain>
    </source>
</reference>
<name>A0A835ZA86_9STRA</name>
<comment type="caution">
    <text evidence="1">The sequence shown here is derived from an EMBL/GenBank/DDBJ whole genome shotgun (WGS) entry which is preliminary data.</text>
</comment>
<proteinExistence type="predicted"/>
<protein>
    <submittedName>
        <fullName evidence="1">Uncharacterized protein</fullName>
    </submittedName>
</protein>
<dbReference type="EMBL" id="JAFCMP010000112">
    <property type="protein sequence ID" value="KAG5186424.1"/>
    <property type="molecule type" value="Genomic_DNA"/>
</dbReference>
<keyword evidence="2" id="KW-1185">Reference proteome</keyword>
<evidence type="ECO:0000313" key="2">
    <source>
        <dbReference type="Proteomes" id="UP000664859"/>
    </source>
</evidence>
<organism evidence="1 2">
    <name type="scientific">Tribonema minus</name>
    <dbReference type="NCBI Taxonomy" id="303371"/>
    <lineage>
        <taxon>Eukaryota</taxon>
        <taxon>Sar</taxon>
        <taxon>Stramenopiles</taxon>
        <taxon>Ochrophyta</taxon>
        <taxon>PX clade</taxon>
        <taxon>Xanthophyceae</taxon>
        <taxon>Tribonematales</taxon>
        <taxon>Tribonemataceae</taxon>
        <taxon>Tribonema</taxon>
    </lineage>
</organism>
<dbReference type="Proteomes" id="UP000664859">
    <property type="component" value="Unassembled WGS sequence"/>
</dbReference>